<accession>A0ACC6RFS8</accession>
<evidence type="ECO:0000313" key="2">
    <source>
        <dbReference type="Proteomes" id="UP001392318"/>
    </source>
</evidence>
<keyword evidence="2" id="KW-1185">Reference proteome</keyword>
<name>A0ACC6RFS8_9BURK</name>
<dbReference type="EMBL" id="JAYMRU010000005">
    <property type="protein sequence ID" value="MEM5400381.1"/>
    <property type="molecule type" value="Genomic_DNA"/>
</dbReference>
<organism evidence="1 2">
    <name type="scientific">Paraburkholderia unamae</name>
    <dbReference type="NCBI Taxonomy" id="219649"/>
    <lineage>
        <taxon>Bacteria</taxon>
        <taxon>Pseudomonadati</taxon>
        <taxon>Pseudomonadota</taxon>
        <taxon>Betaproteobacteria</taxon>
        <taxon>Burkholderiales</taxon>
        <taxon>Burkholderiaceae</taxon>
        <taxon>Paraburkholderia</taxon>
    </lineage>
</organism>
<sequence>MIQVHDDANTDVVLNLPLPRGTDPAVASTLKKGMQELLTVLLATPQWETQVFLRADDLARAITGLAAPTPALIEERIRRQKTMREVFARGDWHTAEEINRLQATPPTNKAQPASDWKRRGRLFSVAFNGKEYYAGYQFDAMFQPLPVIKDILEALGPVADTWKIAAWFHFPNGWIAGTGDHDGEPVAPRDALDRHDAVVGAAARHASHGYVA</sequence>
<dbReference type="Proteomes" id="UP001392318">
    <property type="component" value="Unassembled WGS sequence"/>
</dbReference>
<protein>
    <submittedName>
        <fullName evidence="1">Uncharacterized protein</fullName>
    </submittedName>
</protein>
<proteinExistence type="predicted"/>
<evidence type="ECO:0000313" key="1">
    <source>
        <dbReference type="EMBL" id="MEM5400381.1"/>
    </source>
</evidence>
<comment type="caution">
    <text evidence="1">The sequence shown here is derived from an EMBL/GenBank/DDBJ whole genome shotgun (WGS) entry which is preliminary data.</text>
</comment>
<gene>
    <name evidence="1" type="ORF">VSR83_09825</name>
</gene>
<reference evidence="1" key="1">
    <citation type="submission" date="2024-01" db="EMBL/GenBank/DDBJ databases">
        <title>The diversity of rhizobia nodulating Mimosa spp. in eleven states of Brazil covering several biomes is determined by host plant, location, and edaphic factors.</title>
        <authorList>
            <person name="Rouws L."/>
            <person name="Barauna A."/>
            <person name="Beukes C."/>
            <person name="De Faria S.M."/>
            <person name="Gross E."/>
            <person name="Dos Reis Junior F.B."/>
            <person name="Simon M."/>
            <person name="Maluk M."/>
            <person name="Odee D.W."/>
            <person name="Kenicer G."/>
            <person name="Young J.P.W."/>
            <person name="Reis V.M."/>
            <person name="Zilli J."/>
            <person name="James E.K."/>
        </authorList>
    </citation>
    <scope>NUCLEOTIDE SEQUENCE</scope>
    <source>
        <strain evidence="1">JPY452</strain>
    </source>
</reference>